<dbReference type="STRING" id="133412.A0A1R1X8H9"/>
<dbReference type="OrthoDB" id="2962993at2759"/>
<reference evidence="4 5" key="1">
    <citation type="submission" date="2017-01" db="EMBL/GenBank/DDBJ databases">
        <authorList>
            <person name="Mah S.A."/>
            <person name="Swanson W.J."/>
            <person name="Moy G.W."/>
            <person name="Vacquier V.D."/>
        </authorList>
    </citation>
    <scope>NUCLEOTIDE SEQUENCE [LARGE SCALE GENOMIC DNA]</scope>
    <source>
        <strain evidence="4 5">GSMNP</strain>
    </source>
</reference>
<keyword evidence="5" id="KW-1185">Reference proteome</keyword>
<dbReference type="InterPro" id="IPR042099">
    <property type="entry name" value="ANL_N_sf"/>
</dbReference>
<dbReference type="PANTHER" id="PTHR43201">
    <property type="entry name" value="ACYL-COA SYNTHETASE"/>
    <property type="match status" value="1"/>
</dbReference>
<dbReference type="InterPro" id="IPR045851">
    <property type="entry name" value="AMP-bd_C_sf"/>
</dbReference>
<sequence>MFSNFCNLPIFLAAQAQANLDVAAKPAVIDSTSSHSYAQLLLDSYAVESEIIQHISSPGNNVAILIPNSYLYVISTLGIWLSGSAVVPLSLMHVKSELGYFLSDSDCKAVLSTNEHLELLTTVCNEFNLSIKIILVDSIPLYIVPPTEIPSHNIDIESNALVVYTSGTTAKRYSVFNSYFFYITYSNSLKIKIKALYSMINAGATIEMMPKFSVTGVINRVINGERNLSLFMGVPAMYLMVERYGMSEIGMALSNSGTDKSQRFPGYVGTPLPGVSVRLINEAGVDVTNDPNLSGEVQIKGDTVFKRFKTGDVGNRNSDGIFKLLGRNSTDIIKSGGYKLSSIELEQHILECELVREISVVAIPDEILEFVPGAAVVFNKQEQGSSVDSKELIDQLRKWCLKEMSQYKVPRFFVAVDELPVNLMRKVDKKKVLALFK</sequence>
<dbReference type="PANTHER" id="PTHR43201:SF8">
    <property type="entry name" value="ACYL-COA SYNTHETASE FAMILY MEMBER 3"/>
    <property type="match status" value="1"/>
</dbReference>
<dbReference type="GO" id="GO:0031956">
    <property type="term" value="F:medium-chain fatty acid-CoA ligase activity"/>
    <property type="evidence" value="ECO:0007669"/>
    <property type="project" value="TreeGrafter"/>
</dbReference>
<name>A0A1R1X8H9_9FUNG</name>
<evidence type="ECO:0000259" key="2">
    <source>
        <dbReference type="Pfam" id="PF00501"/>
    </source>
</evidence>
<dbReference type="SUPFAM" id="SSF56801">
    <property type="entry name" value="Acetyl-CoA synthetase-like"/>
    <property type="match status" value="1"/>
</dbReference>
<dbReference type="InterPro" id="IPR025110">
    <property type="entry name" value="AMP-bd_C"/>
</dbReference>
<dbReference type="Pfam" id="PF13193">
    <property type="entry name" value="AMP-binding_C"/>
    <property type="match status" value="1"/>
</dbReference>
<feature type="domain" description="AMP-binding enzyme C-terminal" evidence="3">
    <location>
        <begin position="344"/>
        <end position="420"/>
    </location>
</feature>
<dbReference type="Gene3D" id="3.30.300.30">
    <property type="match status" value="1"/>
</dbReference>
<gene>
    <name evidence="4" type="ORF">AYI70_g10012</name>
</gene>
<evidence type="ECO:0000313" key="4">
    <source>
        <dbReference type="EMBL" id="OMJ10944.1"/>
    </source>
</evidence>
<dbReference type="Proteomes" id="UP000187283">
    <property type="component" value="Unassembled WGS sequence"/>
</dbReference>
<comment type="similarity">
    <text evidence="1">Belongs to the ATP-dependent AMP-binding enzyme family.</text>
</comment>
<organism evidence="4 5">
    <name type="scientific">Smittium culicis</name>
    <dbReference type="NCBI Taxonomy" id="133412"/>
    <lineage>
        <taxon>Eukaryota</taxon>
        <taxon>Fungi</taxon>
        <taxon>Fungi incertae sedis</taxon>
        <taxon>Zoopagomycota</taxon>
        <taxon>Kickxellomycotina</taxon>
        <taxon>Harpellomycetes</taxon>
        <taxon>Harpellales</taxon>
        <taxon>Legeriomycetaceae</taxon>
        <taxon>Smittium</taxon>
    </lineage>
</organism>
<dbReference type="EMBL" id="LSSN01004770">
    <property type="protein sequence ID" value="OMJ10944.1"/>
    <property type="molecule type" value="Genomic_DNA"/>
</dbReference>
<protein>
    <submittedName>
        <fullName evidence="4">Acyl-CoA synthetase family member 3, mitochondrial</fullName>
    </submittedName>
</protein>
<comment type="caution">
    <text evidence="4">The sequence shown here is derived from an EMBL/GenBank/DDBJ whole genome shotgun (WGS) entry which is preliminary data.</text>
</comment>
<dbReference type="AlphaFoldDB" id="A0A1R1X8H9"/>
<dbReference type="InterPro" id="IPR000873">
    <property type="entry name" value="AMP-dep_synth/lig_dom"/>
</dbReference>
<evidence type="ECO:0000256" key="1">
    <source>
        <dbReference type="ARBA" id="ARBA00006432"/>
    </source>
</evidence>
<dbReference type="GO" id="GO:0006631">
    <property type="term" value="P:fatty acid metabolic process"/>
    <property type="evidence" value="ECO:0007669"/>
    <property type="project" value="TreeGrafter"/>
</dbReference>
<feature type="domain" description="AMP-dependent synthetase/ligase" evidence="2">
    <location>
        <begin position="24"/>
        <end position="171"/>
    </location>
</feature>
<accession>A0A1R1X8H9</accession>
<evidence type="ECO:0000313" key="5">
    <source>
        <dbReference type="Proteomes" id="UP000187283"/>
    </source>
</evidence>
<proteinExistence type="inferred from homology"/>
<dbReference type="Pfam" id="PF00501">
    <property type="entry name" value="AMP-binding"/>
    <property type="match status" value="1"/>
</dbReference>
<evidence type="ECO:0000259" key="3">
    <source>
        <dbReference type="Pfam" id="PF13193"/>
    </source>
</evidence>
<dbReference type="Gene3D" id="3.40.50.12780">
    <property type="entry name" value="N-terminal domain of ligase-like"/>
    <property type="match status" value="2"/>
</dbReference>